<reference evidence="2" key="1">
    <citation type="journal article" date="2019" name="Plant Biotechnol. J.">
        <title>Genome sequencing of the Australian wild diploid species Gossypium australe highlights disease resistance and delayed gland morphogenesis.</title>
        <authorList>
            <person name="Cai Y."/>
            <person name="Cai X."/>
            <person name="Wang Q."/>
            <person name="Wang P."/>
            <person name="Zhang Y."/>
            <person name="Cai C."/>
            <person name="Xu Y."/>
            <person name="Wang K."/>
            <person name="Zhou Z."/>
            <person name="Wang C."/>
            <person name="Geng S."/>
            <person name="Li B."/>
            <person name="Dong Q."/>
            <person name="Hou Y."/>
            <person name="Wang H."/>
            <person name="Ai P."/>
            <person name="Liu Z."/>
            <person name="Yi F."/>
            <person name="Sun M."/>
            <person name="An G."/>
            <person name="Cheng J."/>
            <person name="Zhang Y."/>
            <person name="Shi Q."/>
            <person name="Xie Y."/>
            <person name="Shi X."/>
            <person name="Chang Y."/>
            <person name="Huang F."/>
            <person name="Chen Y."/>
            <person name="Hong S."/>
            <person name="Mi L."/>
            <person name="Sun Q."/>
            <person name="Zhang L."/>
            <person name="Zhou B."/>
            <person name="Peng R."/>
            <person name="Zhang X."/>
            <person name="Liu F."/>
        </authorList>
    </citation>
    <scope>NUCLEOTIDE SEQUENCE [LARGE SCALE GENOMIC DNA]</scope>
    <source>
        <strain evidence="2">cv. PA1801</strain>
    </source>
</reference>
<evidence type="ECO:0000313" key="2">
    <source>
        <dbReference type="Proteomes" id="UP000325315"/>
    </source>
</evidence>
<evidence type="ECO:0000313" key="1">
    <source>
        <dbReference type="EMBL" id="KAA3457661.1"/>
    </source>
</evidence>
<comment type="caution">
    <text evidence="1">The sequence shown here is derived from an EMBL/GenBank/DDBJ whole genome shotgun (WGS) entry which is preliminary data.</text>
</comment>
<protein>
    <submittedName>
        <fullName evidence="1">Protein cornichon-like protein 4-like isoform X1</fullName>
    </submittedName>
</protein>
<dbReference type="AlphaFoldDB" id="A0A5B6UIB6"/>
<proteinExistence type="predicted"/>
<dbReference type="OrthoDB" id="434393at2759"/>
<dbReference type="EMBL" id="SMMG02000011">
    <property type="protein sequence ID" value="KAA3457661.1"/>
    <property type="molecule type" value="Genomic_DNA"/>
</dbReference>
<keyword evidence="2" id="KW-1185">Reference proteome</keyword>
<sequence>MALNNTNKETGLCKNSRLRVDKDLNNKRETTKRIKHEQKSFIQVFEECAADIEESKTKICN</sequence>
<accession>A0A5B6UIB6</accession>
<name>A0A5B6UIB6_9ROSI</name>
<gene>
    <name evidence="1" type="ORF">EPI10_004308</name>
</gene>
<organism evidence="1 2">
    <name type="scientific">Gossypium australe</name>
    <dbReference type="NCBI Taxonomy" id="47621"/>
    <lineage>
        <taxon>Eukaryota</taxon>
        <taxon>Viridiplantae</taxon>
        <taxon>Streptophyta</taxon>
        <taxon>Embryophyta</taxon>
        <taxon>Tracheophyta</taxon>
        <taxon>Spermatophyta</taxon>
        <taxon>Magnoliopsida</taxon>
        <taxon>eudicotyledons</taxon>
        <taxon>Gunneridae</taxon>
        <taxon>Pentapetalae</taxon>
        <taxon>rosids</taxon>
        <taxon>malvids</taxon>
        <taxon>Malvales</taxon>
        <taxon>Malvaceae</taxon>
        <taxon>Malvoideae</taxon>
        <taxon>Gossypium</taxon>
    </lineage>
</organism>
<dbReference type="Proteomes" id="UP000325315">
    <property type="component" value="Unassembled WGS sequence"/>
</dbReference>